<dbReference type="Pfam" id="PF00076">
    <property type="entry name" value="RRM_1"/>
    <property type="match status" value="1"/>
</dbReference>
<evidence type="ECO:0000313" key="3">
    <source>
        <dbReference type="Proteomes" id="UP001328107"/>
    </source>
</evidence>
<dbReference type="SUPFAM" id="SSF54928">
    <property type="entry name" value="RNA-binding domain, RBD"/>
    <property type="match status" value="1"/>
</dbReference>
<feature type="domain" description="RRM" evidence="1">
    <location>
        <begin position="2"/>
        <end position="63"/>
    </location>
</feature>
<evidence type="ECO:0000259" key="1">
    <source>
        <dbReference type="Pfam" id="PF00076"/>
    </source>
</evidence>
<sequence length="86" mass="9605">QDFSKADLLKIFAPRGKVTSAGIYVYQKSKGVSFKVGSVTYDNTVVAASTVKQMNWFRIGSKKHKVQLLGECAHIIHSFRPAYKVQ</sequence>
<gene>
    <name evidence="2" type="ORF">PMAYCL1PPCAC_28205</name>
</gene>
<protein>
    <recommendedName>
        <fullName evidence="1">RRM domain-containing protein</fullName>
    </recommendedName>
</protein>
<feature type="non-terminal residue" evidence="2">
    <location>
        <position position="1"/>
    </location>
</feature>
<dbReference type="InterPro" id="IPR035979">
    <property type="entry name" value="RBD_domain_sf"/>
</dbReference>
<dbReference type="GO" id="GO:0003723">
    <property type="term" value="F:RNA binding"/>
    <property type="evidence" value="ECO:0007669"/>
    <property type="project" value="InterPro"/>
</dbReference>
<dbReference type="AlphaFoldDB" id="A0AAN5D8I4"/>
<comment type="caution">
    <text evidence="2">The sequence shown here is derived from an EMBL/GenBank/DDBJ whole genome shotgun (WGS) entry which is preliminary data.</text>
</comment>
<name>A0AAN5D8I4_9BILA</name>
<reference evidence="3" key="1">
    <citation type="submission" date="2022-10" db="EMBL/GenBank/DDBJ databases">
        <title>Genome assembly of Pristionchus species.</title>
        <authorList>
            <person name="Yoshida K."/>
            <person name="Sommer R.J."/>
        </authorList>
    </citation>
    <scope>NUCLEOTIDE SEQUENCE [LARGE SCALE GENOMIC DNA]</scope>
    <source>
        <strain evidence="3">RS5460</strain>
    </source>
</reference>
<dbReference type="Proteomes" id="UP001328107">
    <property type="component" value="Unassembled WGS sequence"/>
</dbReference>
<dbReference type="InterPro" id="IPR000504">
    <property type="entry name" value="RRM_dom"/>
</dbReference>
<keyword evidence="3" id="KW-1185">Reference proteome</keyword>
<dbReference type="EMBL" id="BTRK01000006">
    <property type="protein sequence ID" value="GMR58010.1"/>
    <property type="molecule type" value="Genomic_DNA"/>
</dbReference>
<accession>A0AAN5D8I4</accession>
<proteinExistence type="predicted"/>
<organism evidence="2 3">
    <name type="scientific">Pristionchus mayeri</name>
    <dbReference type="NCBI Taxonomy" id="1317129"/>
    <lineage>
        <taxon>Eukaryota</taxon>
        <taxon>Metazoa</taxon>
        <taxon>Ecdysozoa</taxon>
        <taxon>Nematoda</taxon>
        <taxon>Chromadorea</taxon>
        <taxon>Rhabditida</taxon>
        <taxon>Rhabditina</taxon>
        <taxon>Diplogasteromorpha</taxon>
        <taxon>Diplogasteroidea</taxon>
        <taxon>Neodiplogasteridae</taxon>
        <taxon>Pristionchus</taxon>
    </lineage>
</organism>
<evidence type="ECO:0000313" key="2">
    <source>
        <dbReference type="EMBL" id="GMR58010.1"/>
    </source>
</evidence>
<dbReference type="Gene3D" id="3.30.70.330">
    <property type="match status" value="1"/>
</dbReference>
<dbReference type="InterPro" id="IPR012677">
    <property type="entry name" value="Nucleotide-bd_a/b_plait_sf"/>
</dbReference>